<dbReference type="PROSITE" id="PS50835">
    <property type="entry name" value="IG_LIKE"/>
    <property type="match status" value="1"/>
</dbReference>
<dbReference type="InterPro" id="IPR050413">
    <property type="entry name" value="TCR_beta_variable"/>
</dbReference>
<dbReference type="InParanoid" id="A0A3Q3FZ73"/>
<dbReference type="PANTHER" id="PTHR23268">
    <property type="entry name" value="T-CELL RECEPTOR BETA CHAIN"/>
    <property type="match status" value="1"/>
</dbReference>
<dbReference type="InterPro" id="IPR013783">
    <property type="entry name" value="Ig-like_fold"/>
</dbReference>
<dbReference type="Pfam" id="PF07686">
    <property type="entry name" value="V-set"/>
    <property type="match status" value="1"/>
</dbReference>
<evidence type="ECO:0000313" key="5">
    <source>
        <dbReference type="Proteomes" id="UP000261660"/>
    </source>
</evidence>
<dbReference type="GO" id="GO:0007166">
    <property type="term" value="P:cell surface receptor signaling pathway"/>
    <property type="evidence" value="ECO:0007669"/>
    <property type="project" value="TreeGrafter"/>
</dbReference>
<dbReference type="InterPro" id="IPR013106">
    <property type="entry name" value="Ig_V-set"/>
</dbReference>
<keyword evidence="5" id="KW-1185">Reference proteome</keyword>
<evidence type="ECO:0000259" key="3">
    <source>
        <dbReference type="PROSITE" id="PS50835"/>
    </source>
</evidence>
<proteinExistence type="predicted"/>
<dbReference type="Ensembl" id="ENSLBET00000025958.1">
    <property type="protein sequence ID" value="ENSLBEP00000024694.1"/>
    <property type="gene ID" value="ENSLBEG00000018884.1"/>
</dbReference>
<accession>A0A3Q3FZ73</accession>
<keyword evidence="2" id="KW-0391">Immunity</keyword>
<dbReference type="SUPFAM" id="SSF48726">
    <property type="entry name" value="Immunoglobulin"/>
    <property type="match status" value="1"/>
</dbReference>
<reference evidence="4" key="1">
    <citation type="submission" date="2025-08" db="UniProtKB">
        <authorList>
            <consortium name="Ensembl"/>
        </authorList>
    </citation>
    <scope>IDENTIFICATION</scope>
</reference>
<reference evidence="4" key="2">
    <citation type="submission" date="2025-09" db="UniProtKB">
        <authorList>
            <consortium name="Ensembl"/>
        </authorList>
    </citation>
    <scope>IDENTIFICATION</scope>
</reference>
<dbReference type="Gene3D" id="2.60.40.10">
    <property type="entry name" value="Immunoglobulins"/>
    <property type="match status" value="1"/>
</dbReference>
<feature type="domain" description="Ig-like" evidence="3">
    <location>
        <begin position="4"/>
        <end position="103"/>
    </location>
</feature>
<dbReference type="Proteomes" id="UP000261660">
    <property type="component" value="Unplaced"/>
</dbReference>
<evidence type="ECO:0000256" key="2">
    <source>
        <dbReference type="ARBA" id="ARBA00022859"/>
    </source>
</evidence>
<dbReference type="InterPro" id="IPR007110">
    <property type="entry name" value="Ig-like_dom"/>
</dbReference>
<name>A0A3Q3FZ73_9LABR</name>
<sequence length="126" mass="14119">SNSDKVDQTPRDIFIKPGKNAKMNCKHKIDNYNQILWYKQSNKQMQLLGYMFTTTSNPETDVKVKMEGDASKGKNCTLIIERVNQSSSAVYFCAASFHSAGLVVCRRSGRGLRLPVVSIETSIKVI</sequence>
<dbReference type="InterPro" id="IPR036179">
    <property type="entry name" value="Ig-like_dom_sf"/>
</dbReference>
<dbReference type="GO" id="GO:0002376">
    <property type="term" value="P:immune system process"/>
    <property type="evidence" value="ECO:0007669"/>
    <property type="project" value="UniProtKB-KW"/>
</dbReference>
<evidence type="ECO:0000313" key="4">
    <source>
        <dbReference type="Ensembl" id="ENSLBEP00000024694.1"/>
    </source>
</evidence>
<keyword evidence="1" id="KW-0732">Signal</keyword>
<dbReference type="AlphaFoldDB" id="A0A3Q3FZ73"/>
<organism evidence="4 5">
    <name type="scientific">Labrus bergylta</name>
    <name type="common">ballan wrasse</name>
    <dbReference type="NCBI Taxonomy" id="56723"/>
    <lineage>
        <taxon>Eukaryota</taxon>
        <taxon>Metazoa</taxon>
        <taxon>Chordata</taxon>
        <taxon>Craniata</taxon>
        <taxon>Vertebrata</taxon>
        <taxon>Euteleostomi</taxon>
        <taxon>Actinopterygii</taxon>
        <taxon>Neopterygii</taxon>
        <taxon>Teleostei</taxon>
        <taxon>Neoteleostei</taxon>
        <taxon>Acanthomorphata</taxon>
        <taxon>Eupercaria</taxon>
        <taxon>Labriformes</taxon>
        <taxon>Labridae</taxon>
        <taxon>Labrus</taxon>
    </lineage>
</organism>
<dbReference type="GeneTree" id="ENSGT01140000282817"/>
<dbReference type="PANTHER" id="PTHR23268:SF102">
    <property type="entry name" value="IMMUNOGLOBULIN V-SET DOMAIN-CONTAINING PROTEIN"/>
    <property type="match status" value="1"/>
</dbReference>
<evidence type="ECO:0000256" key="1">
    <source>
        <dbReference type="ARBA" id="ARBA00022729"/>
    </source>
</evidence>
<protein>
    <recommendedName>
        <fullName evidence="3">Ig-like domain-containing protein</fullName>
    </recommendedName>
</protein>
<dbReference type="GO" id="GO:0005886">
    <property type="term" value="C:plasma membrane"/>
    <property type="evidence" value="ECO:0007669"/>
    <property type="project" value="TreeGrafter"/>
</dbReference>